<gene>
    <name evidence="2" type="ORF">ATL42_2277</name>
</gene>
<sequence>MQDVTSGTDLLALVPLYIAVEPRDPRGEGARTEDAIEHVPAATVEEVAGVLTQLGIPAEMIDGTHIGAPGWVIARTVGWSDGRIVRWAPDENPANGPYPTLSCDDVATYLSRAIDVACRVGEELEIPSDASADHGLGIVIEQRSGAVVGRLRSTEAPQLAHLMESDLWFAQIDGTSIVAAVDPGADLEPVATSASATPTVGLERNGPWRRIGLMRGRAVVAAHEWGPRWKHLDPSEGVAPTDGVMTLVHEYFDTPVGDVGEFARTLDLTDSQTRALQTLFDDTEADDPFTAVMRLLGLPVEAAEVAEGWLDPAELPDVRRVESQPFVQAMWSSLTTVPTEPGRINDLQRLWIYRPRAYWLLSIAEAVAAGGAAAILLRPGAQRGSTSRTALGWACAAAAVVTVADMALPRRWRGLEPR</sequence>
<dbReference type="OrthoDB" id="5137300at2"/>
<comment type="caution">
    <text evidence="2">The sequence shown here is derived from an EMBL/GenBank/DDBJ whole genome shotgun (WGS) entry which is preliminary data.</text>
</comment>
<evidence type="ECO:0000256" key="1">
    <source>
        <dbReference type="SAM" id="Phobius"/>
    </source>
</evidence>
<proteinExistence type="predicted"/>
<reference evidence="2 3" key="1">
    <citation type="submission" date="2017-10" db="EMBL/GenBank/DDBJ databases">
        <title>Sequencing the genomes of 1000 actinobacteria strains.</title>
        <authorList>
            <person name="Klenk H.-P."/>
        </authorList>
    </citation>
    <scope>NUCLEOTIDE SEQUENCE [LARGE SCALE GENOMIC DNA]</scope>
    <source>
        <strain evidence="2 3">DSM 18966</strain>
    </source>
</reference>
<name>A0A2A9E5Y5_9MICO</name>
<evidence type="ECO:0000313" key="2">
    <source>
        <dbReference type="EMBL" id="PFG34368.1"/>
    </source>
</evidence>
<accession>A0A2A9E5Y5</accession>
<keyword evidence="1" id="KW-0812">Transmembrane</keyword>
<keyword evidence="1" id="KW-1133">Transmembrane helix</keyword>
<keyword evidence="3" id="KW-1185">Reference proteome</keyword>
<dbReference type="Proteomes" id="UP000225548">
    <property type="component" value="Unassembled WGS sequence"/>
</dbReference>
<dbReference type="RefSeq" id="WP_098455412.1">
    <property type="nucleotide sequence ID" value="NZ_PDJG01000001.1"/>
</dbReference>
<dbReference type="EMBL" id="PDJG01000001">
    <property type="protein sequence ID" value="PFG34368.1"/>
    <property type="molecule type" value="Genomic_DNA"/>
</dbReference>
<feature type="transmembrane region" description="Helical" evidence="1">
    <location>
        <begin position="357"/>
        <end position="378"/>
    </location>
</feature>
<organism evidence="2 3">
    <name type="scientific">Sanguibacter antarcticus</name>
    <dbReference type="NCBI Taxonomy" id="372484"/>
    <lineage>
        <taxon>Bacteria</taxon>
        <taxon>Bacillati</taxon>
        <taxon>Actinomycetota</taxon>
        <taxon>Actinomycetes</taxon>
        <taxon>Micrococcales</taxon>
        <taxon>Sanguibacteraceae</taxon>
        <taxon>Sanguibacter</taxon>
    </lineage>
</organism>
<feature type="transmembrane region" description="Helical" evidence="1">
    <location>
        <begin position="390"/>
        <end position="408"/>
    </location>
</feature>
<dbReference type="AlphaFoldDB" id="A0A2A9E5Y5"/>
<keyword evidence="1" id="KW-0472">Membrane</keyword>
<evidence type="ECO:0000313" key="3">
    <source>
        <dbReference type="Proteomes" id="UP000225548"/>
    </source>
</evidence>
<protein>
    <submittedName>
        <fullName evidence="2">Uncharacterized protein</fullName>
    </submittedName>
</protein>